<protein>
    <recommendedName>
        <fullName evidence="6">Secreted protein</fullName>
    </recommendedName>
</protein>
<feature type="chain" id="PRO_5038991531" description="Secreted protein" evidence="3">
    <location>
        <begin position="36"/>
        <end position="379"/>
    </location>
</feature>
<dbReference type="OrthoDB" id="4331351at2"/>
<gene>
    <name evidence="4" type="ORF">SAMN05661093_01303</name>
</gene>
<feature type="compositionally biased region" description="Low complexity" evidence="2">
    <location>
        <begin position="263"/>
        <end position="277"/>
    </location>
</feature>
<proteinExistence type="predicted"/>
<dbReference type="EMBL" id="FWXV01000001">
    <property type="protein sequence ID" value="SMC66610.1"/>
    <property type="molecule type" value="Genomic_DNA"/>
</dbReference>
<dbReference type="RefSeq" id="WP_084425053.1">
    <property type="nucleotide sequence ID" value="NZ_FWXV01000001.1"/>
</dbReference>
<organism evidence="4 5">
    <name type="scientific">Kibdelosporangium aridum</name>
    <dbReference type="NCBI Taxonomy" id="2030"/>
    <lineage>
        <taxon>Bacteria</taxon>
        <taxon>Bacillati</taxon>
        <taxon>Actinomycetota</taxon>
        <taxon>Actinomycetes</taxon>
        <taxon>Pseudonocardiales</taxon>
        <taxon>Pseudonocardiaceae</taxon>
        <taxon>Kibdelosporangium</taxon>
    </lineage>
</organism>
<sequence>MSQAHARPQRAKRRIVWIGALSAGAMAALAVAAFASGGSSSDANATAQNIACPNPVNAIGAVPAQAQAEVNRELANLDKQLSEANTRLANSAGQGGPNFVQNAILGPLASKRTAALDRIAIAIGRVGARPQGLEQFATCGLGQAPAVTSAPSTSTSSPSTGQPAAQNIVCPEPVLPAVPAQAQAEVERELANLDKQISEANTRLANSVGQGGPNFVQNAILGPLASKRTAALDRIAIAIGRVGARPQGLEQFATCELGEAPAGEQPPSSSEPTTPAAGSGGGQSAGQNIVCPDPVVPAVPAAAQAEVERELANLDKQIAEANTRLANTVGQGGPNFVQNAILGPLADKRTAALNRIETAIGRVAAKPEGLERFATCQLG</sequence>
<accession>A0A1W2B1D6</accession>
<feature type="coiled-coil region" evidence="1">
    <location>
        <begin position="67"/>
        <end position="94"/>
    </location>
</feature>
<evidence type="ECO:0008006" key="6">
    <source>
        <dbReference type="Google" id="ProtNLM"/>
    </source>
</evidence>
<evidence type="ECO:0000313" key="5">
    <source>
        <dbReference type="Proteomes" id="UP000192674"/>
    </source>
</evidence>
<dbReference type="Proteomes" id="UP000192674">
    <property type="component" value="Unassembled WGS sequence"/>
</dbReference>
<evidence type="ECO:0000256" key="3">
    <source>
        <dbReference type="SAM" id="SignalP"/>
    </source>
</evidence>
<dbReference type="AlphaFoldDB" id="A0A1W2B1D6"/>
<keyword evidence="1" id="KW-0175">Coiled coil</keyword>
<evidence type="ECO:0000313" key="4">
    <source>
        <dbReference type="EMBL" id="SMC66610.1"/>
    </source>
</evidence>
<feature type="region of interest" description="Disordered" evidence="2">
    <location>
        <begin position="259"/>
        <end position="291"/>
    </location>
</feature>
<reference evidence="4 5" key="1">
    <citation type="submission" date="2017-04" db="EMBL/GenBank/DDBJ databases">
        <authorList>
            <person name="Afonso C.L."/>
            <person name="Miller P.J."/>
            <person name="Scott M.A."/>
            <person name="Spackman E."/>
            <person name="Goraichik I."/>
            <person name="Dimitrov K.M."/>
            <person name="Suarez D.L."/>
            <person name="Swayne D.E."/>
        </authorList>
    </citation>
    <scope>NUCLEOTIDE SEQUENCE [LARGE SCALE GENOMIC DNA]</scope>
    <source>
        <strain evidence="4 5">DSM 43828</strain>
    </source>
</reference>
<feature type="signal peptide" evidence="3">
    <location>
        <begin position="1"/>
        <end position="35"/>
    </location>
</feature>
<keyword evidence="3" id="KW-0732">Signal</keyword>
<evidence type="ECO:0000256" key="2">
    <source>
        <dbReference type="SAM" id="MobiDB-lite"/>
    </source>
</evidence>
<evidence type="ECO:0000256" key="1">
    <source>
        <dbReference type="SAM" id="Coils"/>
    </source>
</evidence>
<name>A0A1W2B1D6_KIBAR</name>
<feature type="coiled-coil region" evidence="1">
    <location>
        <begin position="302"/>
        <end position="331"/>
    </location>
</feature>
<keyword evidence="5" id="KW-1185">Reference proteome</keyword>